<feature type="signal peptide" evidence="10">
    <location>
        <begin position="1"/>
        <end position="20"/>
    </location>
</feature>
<keyword evidence="3 9" id="KW-0812">Transmembrane</keyword>
<evidence type="ECO:0000256" key="2">
    <source>
        <dbReference type="ARBA" id="ARBA00005748"/>
    </source>
</evidence>
<evidence type="ECO:0000256" key="10">
    <source>
        <dbReference type="SAM" id="SignalP"/>
    </source>
</evidence>
<name>A0AAV1HW00_9CHLO</name>
<keyword evidence="6 9" id="KW-0472">Membrane</keyword>
<feature type="region of interest" description="Disordered" evidence="8">
    <location>
        <begin position="459"/>
        <end position="494"/>
    </location>
</feature>
<evidence type="ECO:0000256" key="9">
    <source>
        <dbReference type="SAM" id="Phobius"/>
    </source>
</evidence>
<evidence type="ECO:0000256" key="1">
    <source>
        <dbReference type="ARBA" id="ARBA00004575"/>
    </source>
</evidence>
<dbReference type="Pfam" id="PF10225">
    <property type="entry name" value="NEMP"/>
    <property type="match status" value="1"/>
</dbReference>
<feature type="transmembrane region" description="Helical" evidence="9">
    <location>
        <begin position="239"/>
        <end position="257"/>
    </location>
</feature>
<dbReference type="GO" id="GO:0005637">
    <property type="term" value="C:nuclear inner membrane"/>
    <property type="evidence" value="ECO:0007669"/>
    <property type="project" value="UniProtKB-SubCell"/>
</dbReference>
<accession>A0AAV1HW00</accession>
<feature type="compositionally biased region" description="Polar residues" evidence="8">
    <location>
        <begin position="345"/>
        <end position="355"/>
    </location>
</feature>
<feature type="region of interest" description="Disordered" evidence="8">
    <location>
        <begin position="345"/>
        <end position="424"/>
    </location>
</feature>
<feature type="transmembrane region" description="Helical" evidence="9">
    <location>
        <begin position="146"/>
        <end position="163"/>
    </location>
</feature>
<evidence type="ECO:0000256" key="5">
    <source>
        <dbReference type="ARBA" id="ARBA00022989"/>
    </source>
</evidence>
<dbReference type="AlphaFoldDB" id="A0AAV1HW00"/>
<keyword evidence="12" id="KW-1185">Reference proteome</keyword>
<evidence type="ECO:0000256" key="8">
    <source>
        <dbReference type="SAM" id="MobiDB-lite"/>
    </source>
</evidence>
<keyword evidence="7" id="KW-0539">Nucleus</keyword>
<reference evidence="11 12" key="1">
    <citation type="submission" date="2023-10" db="EMBL/GenBank/DDBJ databases">
        <authorList>
            <person name="Maclean D."/>
            <person name="Macfadyen A."/>
        </authorList>
    </citation>
    <scope>NUCLEOTIDE SEQUENCE [LARGE SCALE GENOMIC DNA]</scope>
</reference>
<feature type="transmembrane region" description="Helical" evidence="9">
    <location>
        <begin position="290"/>
        <end position="308"/>
    </location>
</feature>
<keyword evidence="5 9" id="KW-1133">Transmembrane helix</keyword>
<evidence type="ECO:0000313" key="12">
    <source>
        <dbReference type="Proteomes" id="UP001314263"/>
    </source>
</evidence>
<proteinExistence type="inferred from homology"/>
<keyword evidence="4 10" id="KW-0732">Signal</keyword>
<comment type="similarity">
    <text evidence="2">Belongs to the NEMP family.</text>
</comment>
<dbReference type="InterPro" id="IPR019358">
    <property type="entry name" value="NEMP_fam"/>
</dbReference>
<sequence length="494" mass="52617">MIRTAACAAALLLLVCETAARPRQHLSLSESLVTSNGTRAVYSIVDGVPHWRLLPHLWVDKAVRLLWDQGKDVGVYVAPDVRQLELKVNNKERVWCGWEHFLGGPDNECAARIPPFGRTLVAVADHKDRSHFSAGSSCEASVEAHFSYVMLGLTLLGAALYWWAGPLSHSMPFRLSAGSLGFMALSVLILIFVLSRAVPNKRGIAAATMAVGSTFGAFVRYLFGRWLPTFEQLMHSKVALAYLGLSGLIGLAVTYYYDDEGNDKLKNILKYGMKLVGLALVATSTSKTEASVALACAIVALDVGINALHLGAMPQRASFGGSVLAAGKDASKMADAALHSIGQRLSFSPRSQPMRTQRDAEPSAQPAGQALQPEELPGSDRACSLDLDAAAGVPLPGDGNSDQAAGFGTPKEAETLNDSQGRDSPLVQRGLIFNERTGKTIKIGAATYNKLVLEGYTPDRAAGVLTPPVSSNGRRHSSGLASSPSTPKSRSIQR</sequence>
<evidence type="ECO:0000256" key="7">
    <source>
        <dbReference type="ARBA" id="ARBA00023242"/>
    </source>
</evidence>
<feature type="transmembrane region" description="Helical" evidence="9">
    <location>
        <begin position="204"/>
        <end position="227"/>
    </location>
</feature>
<feature type="compositionally biased region" description="Polar residues" evidence="8">
    <location>
        <begin position="479"/>
        <end position="494"/>
    </location>
</feature>
<feature type="transmembrane region" description="Helical" evidence="9">
    <location>
        <begin position="175"/>
        <end position="198"/>
    </location>
</feature>
<comment type="subcellular location">
    <subcellularLocation>
        <location evidence="1">Nucleus inner membrane</location>
        <topology evidence="1">Multi-pass membrane protein</topology>
        <orientation evidence="1">Nucleoplasmic side</orientation>
    </subcellularLocation>
</comment>
<gene>
    <name evidence="11" type="ORF">CVIRNUC_001932</name>
</gene>
<organism evidence="11 12">
    <name type="scientific">Coccomyxa viridis</name>
    <dbReference type="NCBI Taxonomy" id="1274662"/>
    <lineage>
        <taxon>Eukaryota</taxon>
        <taxon>Viridiplantae</taxon>
        <taxon>Chlorophyta</taxon>
        <taxon>core chlorophytes</taxon>
        <taxon>Trebouxiophyceae</taxon>
        <taxon>Trebouxiophyceae incertae sedis</taxon>
        <taxon>Coccomyxaceae</taxon>
        <taxon>Coccomyxa</taxon>
    </lineage>
</organism>
<protein>
    <submittedName>
        <fullName evidence="11">Uncharacterized protein</fullName>
    </submittedName>
</protein>
<evidence type="ECO:0000256" key="4">
    <source>
        <dbReference type="ARBA" id="ARBA00022729"/>
    </source>
</evidence>
<dbReference type="PANTHER" id="PTHR13598">
    <property type="entry name" value="AT07567P-RELATED"/>
    <property type="match status" value="1"/>
</dbReference>
<evidence type="ECO:0000256" key="3">
    <source>
        <dbReference type="ARBA" id="ARBA00022692"/>
    </source>
</evidence>
<dbReference type="Proteomes" id="UP001314263">
    <property type="component" value="Unassembled WGS sequence"/>
</dbReference>
<dbReference type="EMBL" id="CAUYUE010000003">
    <property type="protein sequence ID" value="CAK0749716.1"/>
    <property type="molecule type" value="Genomic_DNA"/>
</dbReference>
<dbReference type="PANTHER" id="PTHR13598:SF1">
    <property type="entry name" value="AT07567P-RELATED"/>
    <property type="match status" value="1"/>
</dbReference>
<evidence type="ECO:0000256" key="6">
    <source>
        <dbReference type="ARBA" id="ARBA00023136"/>
    </source>
</evidence>
<comment type="caution">
    <text evidence="11">The sequence shown here is derived from an EMBL/GenBank/DDBJ whole genome shotgun (WGS) entry which is preliminary data.</text>
</comment>
<feature type="chain" id="PRO_5043886339" evidence="10">
    <location>
        <begin position="21"/>
        <end position="494"/>
    </location>
</feature>
<evidence type="ECO:0000313" key="11">
    <source>
        <dbReference type="EMBL" id="CAK0749716.1"/>
    </source>
</evidence>